<dbReference type="InterPro" id="IPR011431">
    <property type="entry name" value="Trafficking_Pga2"/>
</dbReference>
<sequence length="163" mass="18894">MGPQDIYHFVVDWVYYFANNFHRNLFHMFDDMNTTRYIRLIACVGAYLLARPYLVKLGEKISQKELEKQNKAKDPYDAATKEKGDKKKIEPNALRGGGKSVSFEEVEKEEDDEGEASGFQWGKKAKQRARKEAEKKLAAQEKVLQDDDIMEHLVDYEPGQDGW</sequence>
<evidence type="ECO:0000256" key="1">
    <source>
        <dbReference type="SAM" id="MobiDB-lite"/>
    </source>
</evidence>
<proteinExistence type="predicted"/>
<keyword evidence="3" id="KW-1185">Reference proteome</keyword>
<gene>
    <name evidence="2" type="ORF">PAC_10206</name>
</gene>
<protein>
    <submittedName>
        <fullName evidence="2">Uncharacterized protein</fullName>
    </submittedName>
</protein>
<evidence type="ECO:0000313" key="2">
    <source>
        <dbReference type="EMBL" id="CZR60310.1"/>
    </source>
</evidence>
<dbReference type="Pfam" id="PF07543">
    <property type="entry name" value="PGA2"/>
    <property type="match status" value="1"/>
</dbReference>
<dbReference type="EMBL" id="FJOG01000015">
    <property type="protein sequence ID" value="CZR60310.1"/>
    <property type="molecule type" value="Genomic_DNA"/>
</dbReference>
<dbReference type="AlphaFoldDB" id="A0A1L7X5K3"/>
<dbReference type="PANTHER" id="PTHR28199:SF1">
    <property type="entry name" value="PROCESSING OF GAS1 AND ALP PROTEIN 2"/>
    <property type="match status" value="1"/>
</dbReference>
<feature type="compositionally biased region" description="Basic and acidic residues" evidence="1">
    <location>
        <begin position="66"/>
        <end position="90"/>
    </location>
</feature>
<dbReference type="OrthoDB" id="4227028at2759"/>
<dbReference type="STRING" id="576137.A0A1L7X5K3"/>
<accession>A0A1L7X5K3</accession>
<organism evidence="2 3">
    <name type="scientific">Phialocephala subalpina</name>
    <dbReference type="NCBI Taxonomy" id="576137"/>
    <lineage>
        <taxon>Eukaryota</taxon>
        <taxon>Fungi</taxon>
        <taxon>Dikarya</taxon>
        <taxon>Ascomycota</taxon>
        <taxon>Pezizomycotina</taxon>
        <taxon>Leotiomycetes</taxon>
        <taxon>Helotiales</taxon>
        <taxon>Mollisiaceae</taxon>
        <taxon>Phialocephala</taxon>
        <taxon>Phialocephala fortinii species complex</taxon>
    </lineage>
</organism>
<feature type="region of interest" description="Disordered" evidence="1">
    <location>
        <begin position="66"/>
        <end position="125"/>
    </location>
</feature>
<reference evidence="2 3" key="1">
    <citation type="submission" date="2016-03" db="EMBL/GenBank/DDBJ databases">
        <authorList>
            <person name="Ploux O."/>
        </authorList>
    </citation>
    <scope>NUCLEOTIDE SEQUENCE [LARGE SCALE GENOMIC DNA]</scope>
    <source>
        <strain evidence="2 3">UAMH 11012</strain>
    </source>
</reference>
<feature type="compositionally biased region" description="Acidic residues" evidence="1">
    <location>
        <begin position="104"/>
        <end position="115"/>
    </location>
</feature>
<dbReference type="PANTHER" id="PTHR28199">
    <property type="entry name" value="PROCESSING OF GAS1 AND ALP PROTEIN 2"/>
    <property type="match status" value="1"/>
</dbReference>
<name>A0A1L7X5K3_9HELO</name>
<evidence type="ECO:0000313" key="3">
    <source>
        <dbReference type="Proteomes" id="UP000184330"/>
    </source>
</evidence>
<dbReference type="GO" id="GO:0015031">
    <property type="term" value="P:protein transport"/>
    <property type="evidence" value="ECO:0007669"/>
    <property type="project" value="TreeGrafter"/>
</dbReference>
<dbReference type="Proteomes" id="UP000184330">
    <property type="component" value="Unassembled WGS sequence"/>
</dbReference>